<evidence type="ECO:0000256" key="1">
    <source>
        <dbReference type="SAM" id="Phobius"/>
    </source>
</evidence>
<keyword evidence="1" id="KW-0812">Transmembrane</keyword>
<protein>
    <submittedName>
        <fullName evidence="2">Uncharacterized protein</fullName>
    </submittedName>
</protein>
<comment type="caution">
    <text evidence="2">The sequence shown here is derived from an EMBL/GenBank/DDBJ whole genome shotgun (WGS) entry which is preliminary data.</text>
</comment>
<dbReference type="EMBL" id="LAZR01033374">
    <property type="protein sequence ID" value="KKL48267.1"/>
    <property type="molecule type" value="Genomic_DNA"/>
</dbReference>
<gene>
    <name evidence="2" type="ORF">LCGC14_2327200</name>
</gene>
<dbReference type="AlphaFoldDB" id="A0A0F9FB43"/>
<reference evidence="2" key="1">
    <citation type="journal article" date="2015" name="Nature">
        <title>Complex archaea that bridge the gap between prokaryotes and eukaryotes.</title>
        <authorList>
            <person name="Spang A."/>
            <person name="Saw J.H."/>
            <person name="Jorgensen S.L."/>
            <person name="Zaremba-Niedzwiedzka K."/>
            <person name="Martijn J."/>
            <person name="Lind A.E."/>
            <person name="van Eijk R."/>
            <person name="Schleper C."/>
            <person name="Guy L."/>
            <person name="Ettema T.J."/>
        </authorList>
    </citation>
    <scope>NUCLEOTIDE SEQUENCE</scope>
</reference>
<keyword evidence="1" id="KW-1133">Transmembrane helix</keyword>
<proteinExistence type="predicted"/>
<evidence type="ECO:0000313" key="2">
    <source>
        <dbReference type="EMBL" id="KKL48267.1"/>
    </source>
</evidence>
<keyword evidence="1" id="KW-0472">Membrane</keyword>
<accession>A0A0F9FB43</accession>
<organism evidence="2">
    <name type="scientific">marine sediment metagenome</name>
    <dbReference type="NCBI Taxonomy" id="412755"/>
    <lineage>
        <taxon>unclassified sequences</taxon>
        <taxon>metagenomes</taxon>
        <taxon>ecological metagenomes</taxon>
    </lineage>
</organism>
<feature type="transmembrane region" description="Helical" evidence="1">
    <location>
        <begin position="16"/>
        <end position="34"/>
    </location>
</feature>
<name>A0A0F9FB43_9ZZZZ</name>
<sequence>MTDSGTDPADGHQTNLYLIVAFLVAALALAWVAYRADDTTTSEMPAAVSRTVTHWQVGIAPEFFTELHTDTAEVCTLFLPDDRVYFMGTVAELRRRVEAGNLKIAQEPMADFLFSQQVRAEAEQEKDDESE</sequence>